<comment type="caution">
    <text evidence="2">The sequence shown here is derived from an EMBL/GenBank/DDBJ whole genome shotgun (WGS) entry which is preliminary data.</text>
</comment>
<dbReference type="OrthoDB" id="3647681at2759"/>
<reference evidence="3" key="1">
    <citation type="journal article" date="2017" name="bioRxiv">
        <title>Conservation of a gene cluster reveals novel cercosporin biosynthetic mechanisms and extends production to the genus Colletotrichum.</title>
        <authorList>
            <person name="de Jonge R."/>
            <person name="Ebert M.K."/>
            <person name="Huitt-Roehl C.R."/>
            <person name="Pal P."/>
            <person name="Suttle J.C."/>
            <person name="Spanner R.E."/>
            <person name="Neubauer J.D."/>
            <person name="Jurick W.M.II."/>
            <person name="Stott K.A."/>
            <person name="Secor G.A."/>
            <person name="Thomma B.P.H.J."/>
            <person name="Van de Peer Y."/>
            <person name="Townsend C.A."/>
            <person name="Bolton M.D."/>
        </authorList>
    </citation>
    <scope>NUCLEOTIDE SEQUENCE [LARGE SCALE GENOMIC DNA]</scope>
    <source>
        <strain evidence="3">CBS538.71</strain>
    </source>
</reference>
<feature type="compositionally biased region" description="Basic and acidic residues" evidence="1">
    <location>
        <begin position="93"/>
        <end position="104"/>
    </location>
</feature>
<dbReference type="Proteomes" id="UP000237631">
    <property type="component" value="Unassembled WGS sequence"/>
</dbReference>
<feature type="region of interest" description="Disordered" evidence="1">
    <location>
        <begin position="52"/>
        <end position="120"/>
    </location>
</feature>
<evidence type="ECO:0000313" key="2">
    <source>
        <dbReference type="EMBL" id="PPJ51941.1"/>
    </source>
</evidence>
<accession>A0A2S6BWX2</accession>
<protein>
    <submittedName>
        <fullName evidence="2">Uncharacterized protein</fullName>
    </submittedName>
</protein>
<name>A0A2S6BWX2_9PEZI</name>
<gene>
    <name evidence="2" type="ORF">CBER1_09684</name>
</gene>
<organism evidence="2 3">
    <name type="scientific">Cercospora berteroae</name>
    <dbReference type="NCBI Taxonomy" id="357750"/>
    <lineage>
        <taxon>Eukaryota</taxon>
        <taxon>Fungi</taxon>
        <taxon>Dikarya</taxon>
        <taxon>Ascomycota</taxon>
        <taxon>Pezizomycotina</taxon>
        <taxon>Dothideomycetes</taxon>
        <taxon>Dothideomycetidae</taxon>
        <taxon>Mycosphaerellales</taxon>
        <taxon>Mycosphaerellaceae</taxon>
        <taxon>Cercospora</taxon>
    </lineage>
</organism>
<keyword evidence="3" id="KW-1185">Reference proteome</keyword>
<proteinExistence type="predicted"/>
<evidence type="ECO:0000313" key="3">
    <source>
        <dbReference type="Proteomes" id="UP000237631"/>
    </source>
</evidence>
<evidence type="ECO:0000256" key="1">
    <source>
        <dbReference type="SAM" id="MobiDB-lite"/>
    </source>
</evidence>
<sequence>MFNISKLKSALSGIIPETRYANNPEPAQGPLTPLSPIAFATPMYAGCPVYTQPGRPSYSPKRGPCKPPKRPQVDKKAATSSQKSEQRPSYLHQPDDADKLESGLRDTSGPEFNFGEGDGLLKPKEDGAISGGTTWEQIQALFFTCPVFFVLFALVKMHDLGQVIDRFRRYTGTQGNEEGDGL</sequence>
<dbReference type="AlphaFoldDB" id="A0A2S6BWX2"/>
<dbReference type="EMBL" id="PNEN01001731">
    <property type="protein sequence ID" value="PPJ51941.1"/>
    <property type="molecule type" value="Genomic_DNA"/>
</dbReference>